<evidence type="ECO:0000313" key="2">
    <source>
        <dbReference type="Proteomes" id="UP000307092"/>
    </source>
</evidence>
<dbReference type="Gene3D" id="3.50.50.60">
    <property type="entry name" value="FAD/NAD(P)-binding domain"/>
    <property type="match status" value="1"/>
</dbReference>
<dbReference type="AlphaFoldDB" id="A0AAX2TM64"/>
<dbReference type="GO" id="GO:0016491">
    <property type="term" value="F:oxidoreductase activity"/>
    <property type="evidence" value="ECO:0007669"/>
    <property type="project" value="TreeGrafter"/>
</dbReference>
<name>A0AAX2TM64_NEIGO</name>
<protein>
    <submittedName>
        <fullName evidence="1">FAD-dependent oxidoreductase</fullName>
    </submittedName>
</protein>
<sequence>MQQERRRSAVGSLPVIQPSRSVVPIDDASRRKGPARSRIEEGSSLRTDGKLNVAIVGTGISGLSAAWLLSQRHDVTVYEKSDRIGGHSNTVTASLGG</sequence>
<feature type="non-terminal residue" evidence="1">
    <location>
        <position position="97"/>
    </location>
</feature>
<comment type="caution">
    <text evidence="1">The sequence shown here is derived from an EMBL/GenBank/DDBJ whole genome shotgun (WGS) entry which is preliminary data.</text>
</comment>
<gene>
    <name evidence="1" type="ORF">E8M63_14260</name>
</gene>
<proteinExistence type="predicted"/>
<dbReference type="InterPro" id="IPR050464">
    <property type="entry name" value="Zeta_carotene_desat/Oxidored"/>
</dbReference>
<dbReference type="RefSeq" id="WP_146710791.1">
    <property type="nucleotide sequence ID" value="NZ_SUQX01000328.1"/>
</dbReference>
<dbReference type="EMBL" id="SUQX01000328">
    <property type="protein sequence ID" value="TJX00596.1"/>
    <property type="molecule type" value="Genomic_DNA"/>
</dbReference>
<dbReference type="InterPro" id="IPR036188">
    <property type="entry name" value="FAD/NAD-bd_sf"/>
</dbReference>
<dbReference type="PANTHER" id="PTHR42923:SF17">
    <property type="entry name" value="AMINE OXIDASE DOMAIN-CONTAINING PROTEIN"/>
    <property type="match status" value="1"/>
</dbReference>
<accession>A0AAX2TM64</accession>
<dbReference type="Proteomes" id="UP000307092">
    <property type="component" value="Unassembled WGS sequence"/>
</dbReference>
<organism evidence="1 2">
    <name type="scientific">Neisseria gonorrhoeae</name>
    <dbReference type="NCBI Taxonomy" id="485"/>
    <lineage>
        <taxon>Bacteria</taxon>
        <taxon>Pseudomonadati</taxon>
        <taxon>Pseudomonadota</taxon>
        <taxon>Betaproteobacteria</taxon>
        <taxon>Neisseriales</taxon>
        <taxon>Neisseriaceae</taxon>
        <taxon>Neisseria</taxon>
    </lineage>
</organism>
<evidence type="ECO:0000313" key="1">
    <source>
        <dbReference type="EMBL" id="TJX00596.1"/>
    </source>
</evidence>
<dbReference type="SUPFAM" id="SSF51905">
    <property type="entry name" value="FAD/NAD(P)-binding domain"/>
    <property type="match status" value="1"/>
</dbReference>
<dbReference type="Pfam" id="PF13450">
    <property type="entry name" value="NAD_binding_8"/>
    <property type="match status" value="1"/>
</dbReference>
<dbReference type="PANTHER" id="PTHR42923">
    <property type="entry name" value="PROTOPORPHYRINOGEN OXIDASE"/>
    <property type="match status" value="1"/>
</dbReference>
<reference evidence="1 2" key="1">
    <citation type="submission" date="2019-04" db="EMBL/GenBank/DDBJ databases">
        <title>The CDC panel for molecular diagnostics of ciprofloxacin resistance and its use for research and clinical development.</title>
        <authorList>
            <person name="Liu H."/>
            <person name="Tang K."/>
            <person name="Pham C."/>
            <person name="Schmerer M."/>
        </authorList>
    </citation>
    <scope>NUCLEOTIDE SEQUENCE [LARGE SCALE GENOMIC DNA]</scope>
    <source>
        <strain evidence="1 2">LRRBGS_0742</strain>
    </source>
</reference>